<reference evidence="1" key="1">
    <citation type="submission" date="2018-04" db="EMBL/GenBank/DDBJ databases">
        <title>WGS assembly of Panicum hallii.</title>
        <authorList>
            <person name="Lovell J."/>
            <person name="Jenkins J."/>
            <person name="Lowry D."/>
            <person name="Mamidi S."/>
            <person name="Sreedasyam A."/>
            <person name="Weng X."/>
            <person name="Barry K."/>
            <person name="Bonette J."/>
            <person name="Campitelli B."/>
            <person name="Daum C."/>
            <person name="Gordon S."/>
            <person name="Gould B."/>
            <person name="Lipzen A."/>
            <person name="Macqueen A."/>
            <person name="Palacio-Mejia J."/>
            <person name="Plott C."/>
            <person name="Shakirov E."/>
            <person name="Shu S."/>
            <person name="Yoshinaga Y."/>
            <person name="Zane M."/>
            <person name="Rokhsar D."/>
            <person name="Grimwood J."/>
            <person name="Schmutz J."/>
            <person name="Juenger T."/>
        </authorList>
    </citation>
    <scope>NUCLEOTIDE SEQUENCE [LARGE SCALE GENOMIC DNA]</scope>
    <source>
        <strain evidence="1">FIL2</strain>
    </source>
</reference>
<dbReference type="EMBL" id="CM008050">
    <property type="protein sequence ID" value="PVH37964.1"/>
    <property type="molecule type" value="Genomic_DNA"/>
</dbReference>
<proteinExistence type="predicted"/>
<protein>
    <submittedName>
        <fullName evidence="1">Uncharacterized protein</fullName>
    </submittedName>
</protein>
<sequence length="107" mass="12382">MFGPLYKTIKPSYKSLQTRVHQTFLAPSQDSNVFQDRWRWAVRGALKMARKGLNSLMILTAWSIWKLRNRCIFDGCQPRTQLVLQEVAEQATLWKMAAAEVLGELLQ</sequence>
<gene>
    <name evidence="1" type="ORF">PAHAL_5G136700</name>
</gene>
<name>A0A2T8IJW3_9POAL</name>
<organism evidence="1">
    <name type="scientific">Panicum hallii</name>
    <dbReference type="NCBI Taxonomy" id="206008"/>
    <lineage>
        <taxon>Eukaryota</taxon>
        <taxon>Viridiplantae</taxon>
        <taxon>Streptophyta</taxon>
        <taxon>Embryophyta</taxon>
        <taxon>Tracheophyta</taxon>
        <taxon>Spermatophyta</taxon>
        <taxon>Magnoliopsida</taxon>
        <taxon>Liliopsida</taxon>
        <taxon>Poales</taxon>
        <taxon>Poaceae</taxon>
        <taxon>PACMAD clade</taxon>
        <taxon>Panicoideae</taxon>
        <taxon>Panicodae</taxon>
        <taxon>Paniceae</taxon>
        <taxon>Panicinae</taxon>
        <taxon>Panicum</taxon>
        <taxon>Panicum sect. Panicum</taxon>
    </lineage>
</organism>
<dbReference type="AlphaFoldDB" id="A0A2T8IJW3"/>
<accession>A0A2T8IJW3</accession>
<dbReference type="Gramene" id="PVH37964">
    <property type="protein sequence ID" value="PVH37964"/>
    <property type="gene ID" value="PAHAL_5G136700"/>
</dbReference>
<dbReference type="Proteomes" id="UP000243499">
    <property type="component" value="Chromosome 5"/>
</dbReference>
<evidence type="ECO:0000313" key="1">
    <source>
        <dbReference type="EMBL" id="PVH37964.1"/>
    </source>
</evidence>